<dbReference type="InterPro" id="IPR058841">
    <property type="entry name" value="HTH_76"/>
</dbReference>
<dbReference type="OrthoDB" id="6499973at2759"/>
<evidence type="ECO:0000256" key="3">
    <source>
        <dbReference type="SAM" id="MobiDB-lite"/>
    </source>
</evidence>
<feature type="transmembrane region" description="Helical" evidence="4">
    <location>
        <begin position="169"/>
        <end position="190"/>
    </location>
</feature>
<feature type="domain" description="Peroxisomal membrane protein PEX14-like KPWE" evidence="5">
    <location>
        <begin position="585"/>
        <end position="631"/>
    </location>
</feature>
<dbReference type="PANTHER" id="PTHR11360:SF234">
    <property type="entry name" value="MFS-TYPE TRANSPORTER DBAD-RELATED"/>
    <property type="match status" value="1"/>
</dbReference>
<evidence type="ECO:0000256" key="1">
    <source>
        <dbReference type="ARBA" id="ARBA00004141"/>
    </source>
</evidence>
<dbReference type="AlphaFoldDB" id="A0A8H7D9Z2"/>
<evidence type="ECO:0000259" key="5">
    <source>
        <dbReference type="Pfam" id="PF17733"/>
    </source>
</evidence>
<comment type="caution">
    <text evidence="7">The sequence shown here is derived from an EMBL/GenBank/DDBJ whole genome shotgun (WGS) entry which is preliminary data.</text>
</comment>
<feature type="transmembrane region" description="Helical" evidence="4">
    <location>
        <begin position="376"/>
        <end position="395"/>
    </location>
</feature>
<dbReference type="CDD" id="cd17352">
    <property type="entry name" value="MFS_MCT_SLC16"/>
    <property type="match status" value="1"/>
</dbReference>
<feature type="transmembrane region" description="Helical" evidence="4">
    <location>
        <begin position="249"/>
        <end position="270"/>
    </location>
</feature>
<dbReference type="InterPro" id="IPR050327">
    <property type="entry name" value="Proton-linked_MCT"/>
</dbReference>
<dbReference type="Pfam" id="PF17733">
    <property type="entry name" value="KPWE_dom"/>
    <property type="match status" value="1"/>
</dbReference>
<feature type="compositionally biased region" description="Polar residues" evidence="3">
    <location>
        <begin position="1"/>
        <end position="11"/>
    </location>
</feature>
<feature type="domain" description="PEX14-like helix-turn-helix" evidence="6">
    <location>
        <begin position="487"/>
        <end position="554"/>
    </location>
</feature>
<feature type="transmembrane region" description="Helical" evidence="4">
    <location>
        <begin position="110"/>
        <end position="128"/>
    </location>
</feature>
<evidence type="ECO:0000313" key="8">
    <source>
        <dbReference type="Proteomes" id="UP000623467"/>
    </source>
</evidence>
<accession>A0A8H7D9Z2</accession>
<dbReference type="SUPFAM" id="SSF103473">
    <property type="entry name" value="MFS general substrate transporter"/>
    <property type="match status" value="1"/>
</dbReference>
<evidence type="ECO:0000259" key="6">
    <source>
        <dbReference type="Pfam" id="PF25871"/>
    </source>
</evidence>
<organism evidence="7 8">
    <name type="scientific">Mycena sanguinolenta</name>
    <dbReference type="NCBI Taxonomy" id="230812"/>
    <lineage>
        <taxon>Eukaryota</taxon>
        <taxon>Fungi</taxon>
        <taxon>Dikarya</taxon>
        <taxon>Basidiomycota</taxon>
        <taxon>Agaricomycotina</taxon>
        <taxon>Agaricomycetes</taxon>
        <taxon>Agaricomycetidae</taxon>
        <taxon>Agaricales</taxon>
        <taxon>Marasmiineae</taxon>
        <taxon>Mycenaceae</taxon>
        <taxon>Mycena</taxon>
    </lineage>
</organism>
<dbReference type="InterPro" id="IPR011701">
    <property type="entry name" value="MFS"/>
</dbReference>
<keyword evidence="8" id="KW-1185">Reference proteome</keyword>
<dbReference type="GO" id="GO:0022857">
    <property type="term" value="F:transmembrane transporter activity"/>
    <property type="evidence" value="ECO:0007669"/>
    <property type="project" value="InterPro"/>
</dbReference>
<comment type="similarity">
    <text evidence="2">Belongs to the major facilitator superfamily. Monocarboxylate porter (TC 2.A.1.13) family.</text>
</comment>
<sequence length="642" mass="70301">MSSAVSSTVHSMTPDHEKDPQPTTKTAAAIVTFPEGGLSGWLTVLGSALILFSTFGVSLSFGVLEDYYTRNFLNHSSASDVSWIGSMQLFLDFSFGLPAGKLFDDGHFRLLMICGTVIYLFSFFMLSICEPNRYYQVFLSQGVGMGIGMGLLFVPAVSLPSHYFKRKRSLVMGMAFAGSALGGVVFPIVLNHLINGPVGFQWGIRTVAFITAILLVIGNLLTKPRLPTKKQRAPEDNAVLKLILKDFPYWLSVWGACLVLWGLFFPYFYLQLYAVLHSVDKGMAFYMITVLNASTVVGRLVPNLLADMYGALNVAIPMTTVSGGLVFAMLHLQSVWSLFVFAAFYGFFSGAFMSLLTAIMSSFAFSVNEIGSRIGIAMFLLSIPLLTGAPLQGALLHPPAYTWWRGVTFSGVRGATLRRLVDGSVPIDGRPQEGDMASIELMDILKLNEVWSLVQLFESFLHLLCIIHFVTRMSLSSAESEGEVTPLQQYASYPFSSDEEYQNGLQSIIAGGALANDPPENVKEEILRRTRVFYFNRVTGHAISMDEAREFEHTRRKTSEDASDSALLPVASSSGDASTDTEPVVLSFAQLQALIEAGRADEIPNNKIIPDELNNEAPSISTAPVRKKPWEVSADDSTGHVP</sequence>
<feature type="region of interest" description="Disordered" evidence="3">
    <location>
        <begin position="1"/>
        <end position="24"/>
    </location>
</feature>
<reference evidence="7" key="1">
    <citation type="submission" date="2020-05" db="EMBL/GenBank/DDBJ databases">
        <title>Mycena genomes resolve the evolution of fungal bioluminescence.</title>
        <authorList>
            <person name="Tsai I.J."/>
        </authorList>
    </citation>
    <scope>NUCLEOTIDE SEQUENCE</scope>
    <source>
        <strain evidence="7">160909Yilan</strain>
    </source>
</reference>
<dbReference type="InterPro" id="IPR040554">
    <property type="entry name" value="KPWE_PEX14_dom"/>
</dbReference>
<keyword evidence="4" id="KW-0472">Membrane</keyword>
<dbReference type="Gene3D" id="1.20.1250.20">
    <property type="entry name" value="MFS general substrate transporter like domains"/>
    <property type="match status" value="2"/>
</dbReference>
<feature type="transmembrane region" description="Helical" evidence="4">
    <location>
        <begin position="336"/>
        <end position="364"/>
    </location>
</feature>
<dbReference type="EMBL" id="JACAZH010000006">
    <property type="protein sequence ID" value="KAF7366745.1"/>
    <property type="molecule type" value="Genomic_DNA"/>
</dbReference>
<comment type="subcellular location">
    <subcellularLocation>
        <location evidence="1">Membrane</location>
        <topology evidence="1">Multi-pass membrane protein</topology>
    </subcellularLocation>
</comment>
<feature type="transmembrane region" description="Helical" evidence="4">
    <location>
        <begin position="134"/>
        <end position="157"/>
    </location>
</feature>
<evidence type="ECO:0000313" key="7">
    <source>
        <dbReference type="EMBL" id="KAF7366745.1"/>
    </source>
</evidence>
<feature type="transmembrane region" description="Helical" evidence="4">
    <location>
        <begin position="41"/>
        <end position="64"/>
    </location>
</feature>
<proteinExistence type="inferred from homology"/>
<feature type="transmembrane region" description="Helical" evidence="4">
    <location>
        <begin position="282"/>
        <end position="301"/>
    </location>
</feature>
<keyword evidence="4" id="KW-1133">Transmembrane helix</keyword>
<gene>
    <name evidence="7" type="ORF">MSAN_00932700</name>
</gene>
<dbReference type="GO" id="GO:0016020">
    <property type="term" value="C:membrane"/>
    <property type="evidence" value="ECO:0007669"/>
    <property type="project" value="UniProtKB-SubCell"/>
</dbReference>
<dbReference type="Proteomes" id="UP000623467">
    <property type="component" value="Unassembled WGS sequence"/>
</dbReference>
<protein>
    <submittedName>
        <fullName evidence="7">MFS general substrate transporter</fullName>
    </submittedName>
</protein>
<feature type="transmembrane region" description="Helical" evidence="4">
    <location>
        <begin position="202"/>
        <end position="222"/>
    </location>
</feature>
<dbReference type="InterPro" id="IPR036259">
    <property type="entry name" value="MFS_trans_sf"/>
</dbReference>
<feature type="region of interest" description="Disordered" evidence="3">
    <location>
        <begin position="554"/>
        <end position="580"/>
    </location>
</feature>
<dbReference type="Pfam" id="PF25871">
    <property type="entry name" value="HTH_76"/>
    <property type="match status" value="1"/>
</dbReference>
<dbReference type="PANTHER" id="PTHR11360">
    <property type="entry name" value="MONOCARBOXYLATE TRANSPORTER"/>
    <property type="match status" value="1"/>
</dbReference>
<evidence type="ECO:0000256" key="4">
    <source>
        <dbReference type="SAM" id="Phobius"/>
    </source>
</evidence>
<evidence type="ECO:0000256" key="2">
    <source>
        <dbReference type="ARBA" id="ARBA00006727"/>
    </source>
</evidence>
<feature type="compositionally biased region" description="Polar residues" evidence="3">
    <location>
        <begin position="571"/>
        <end position="580"/>
    </location>
</feature>
<feature type="region of interest" description="Disordered" evidence="3">
    <location>
        <begin position="606"/>
        <end position="642"/>
    </location>
</feature>
<keyword evidence="4" id="KW-0812">Transmembrane</keyword>
<name>A0A8H7D9Z2_9AGAR</name>
<feature type="transmembrane region" description="Helical" evidence="4">
    <location>
        <begin position="308"/>
        <end position="330"/>
    </location>
</feature>
<dbReference type="Pfam" id="PF07690">
    <property type="entry name" value="MFS_1"/>
    <property type="match status" value="1"/>
</dbReference>